<dbReference type="PROSITE" id="PS50928">
    <property type="entry name" value="ABC_TM1"/>
    <property type="match status" value="1"/>
</dbReference>
<feature type="transmembrane region" description="Helical" evidence="7">
    <location>
        <begin position="155"/>
        <end position="174"/>
    </location>
</feature>
<comment type="caution">
    <text evidence="10">The sequence shown here is derived from an EMBL/GenBank/DDBJ whole genome shotgun (WGS) entry which is preliminary data.</text>
</comment>
<evidence type="ECO:0000256" key="3">
    <source>
        <dbReference type="ARBA" id="ARBA00022475"/>
    </source>
</evidence>
<keyword evidence="3" id="KW-1003">Cell membrane</keyword>
<evidence type="ECO:0000313" key="11">
    <source>
        <dbReference type="Proteomes" id="UP000285523"/>
    </source>
</evidence>
<evidence type="ECO:0000256" key="1">
    <source>
        <dbReference type="ARBA" id="ARBA00004651"/>
    </source>
</evidence>
<dbReference type="PANTHER" id="PTHR30151">
    <property type="entry name" value="ALKANE SULFONATE ABC TRANSPORTER-RELATED, MEMBRANE SUBUNIT"/>
    <property type="match status" value="1"/>
</dbReference>
<dbReference type="InterPro" id="IPR035906">
    <property type="entry name" value="MetI-like_sf"/>
</dbReference>
<dbReference type="AlphaFoldDB" id="A0A418V3U7"/>
<dbReference type="SUPFAM" id="SSF161098">
    <property type="entry name" value="MetI-like"/>
    <property type="match status" value="1"/>
</dbReference>
<dbReference type="Gene3D" id="1.10.3720.10">
    <property type="entry name" value="MetI-like"/>
    <property type="match status" value="1"/>
</dbReference>
<keyword evidence="2 7" id="KW-0813">Transport</keyword>
<accession>A0A418V3U7</accession>
<feature type="region of interest" description="Disordered" evidence="8">
    <location>
        <begin position="1"/>
        <end position="22"/>
    </location>
</feature>
<evidence type="ECO:0000313" key="10">
    <source>
        <dbReference type="EMBL" id="RJF70748.1"/>
    </source>
</evidence>
<gene>
    <name evidence="10" type="ORF">D4Q52_15610</name>
</gene>
<dbReference type="PANTHER" id="PTHR30151:SF19">
    <property type="entry name" value="ABC TRANSPORTER PERMEASE"/>
    <property type="match status" value="1"/>
</dbReference>
<feature type="transmembrane region" description="Helical" evidence="7">
    <location>
        <begin position="37"/>
        <end position="56"/>
    </location>
</feature>
<keyword evidence="4 7" id="KW-0812">Transmembrane</keyword>
<evidence type="ECO:0000256" key="4">
    <source>
        <dbReference type="ARBA" id="ARBA00022692"/>
    </source>
</evidence>
<evidence type="ECO:0000256" key="2">
    <source>
        <dbReference type="ARBA" id="ARBA00022448"/>
    </source>
</evidence>
<sequence length="279" mass="30266">MANAEIVGRMPEQTADRKPAKASQRSISAPWFARGKILVLQLLLIGGFLLLWEVAIRAEWIKVYLYGQPTGIWRELVKGFTTGTLLNDTWVTAKESILGFLIGSIAGSAAGLLLWLSPTAAAVLRPILIALNGLPKIALAPLIVVWFGVGIESKIAVAAIITFIVAMITSYAGTQEIDGDYLKMLKALGASRLQMFRMVIVPGSLPWIASAFRLNIGFAMIGAVVGEYISADQGLGYQIYYAGTLYNLNAVWGGILALMLLAVLLDGAVGWVERRMKWR</sequence>
<evidence type="ECO:0000259" key="9">
    <source>
        <dbReference type="PROSITE" id="PS50928"/>
    </source>
</evidence>
<dbReference type="Pfam" id="PF00528">
    <property type="entry name" value="BPD_transp_1"/>
    <property type="match status" value="1"/>
</dbReference>
<feature type="transmembrane region" description="Helical" evidence="7">
    <location>
        <begin position="195"/>
        <end position="216"/>
    </location>
</feature>
<comment type="subcellular location">
    <subcellularLocation>
        <location evidence="1 7">Cell membrane</location>
        <topology evidence="1 7">Multi-pass membrane protein</topology>
    </subcellularLocation>
</comment>
<protein>
    <submittedName>
        <fullName evidence="10">ABC transporter permease</fullName>
    </submittedName>
</protein>
<feature type="transmembrane region" description="Helical" evidence="7">
    <location>
        <begin position="128"/>
        <end position="149"/>
    </location>
</feature>
<feature type="transmembrane region" description="Helical" evidence="7">
    <location>
        <begin position="250"/>
        <end position="272"/>
    </location>
</feature>
<evidence type="ECO:0000256" key="5">
    <source>
        <dbReference type="ARBA" id="ARBA00022989"/>
    </source>
</evidence>
<name>A0A418V3U7_RHOPL</name>
<evidence type="ECO:0000256" key="6">
    <source>
        <dbReference type="ARBA" id="ARBA00023136"/>
    </source>
</evidence>
<keyword evidence="6 7" id="KW-0472">Membrane</keyword>
<proteinExistence type="inferred from homology"/>
<dbReference type="Proteomes" id="UP000285523">
    <property type="component" value="Unassembled WGS sequence"/>
</dbReference>
<dbReference type="EMBL" id="QYYD01000015">
    <property type="protein sequence ID" value="RJF70748.1"/>
    <property type="molecule type" value="Genomic_DNA"/>
</dbReference>
<evidence type="ECO:0000256" key="7">
    <source>
        <dbReference type="RuleBase" id="RU363032"/>
    </source>
</evidence>
<dbReference type="InterPro" id="IPR000515">
    <property type="entry name" value="MetI-like"/>
</dbReference>
<dbReference type="GO" id="GO:0005886">
    <property type="term" value="C:plasma membrane"/>
    <property type="evidence" value="ECO:0007669"/>
    <property type="project" value="UniProtKB-SubCell"/>
</dbReference>
<feature type="domain" description="ABC transmembrane type-1" evidence="9">
    <location>
        <begin position="85"/>
        <end position="273"/>
    </location>
</feature>
<comment type="similarity">
    <text evidence="7">Belongs to the binding-protein-dependent transport system permease family.</text>
</comment>
<keyword evidence="5 7" id="KW-1133">Transmembrane helix</keyword>
<evidence type="ECO:0000256" key="8">
    <source>
        <dbReference type="SAM" id="MobiDB-lite"/>
    </source>
</evidence>
<dbReference type="CDD" id="cd06261">
    <property type="entry name" value="TM_PBP2"/>
    <property type="match status" value="1"/>
</dbReference>
<dbReference type="GO" id="GO:0055085">
    <property type="term" value="P:transmembrane transport"/>
    <property type="evidence" value="ECO:0007669"/>
    <property type="project" value="InterPro"/>
</dbReference>
<dbReference type="OrthoDB" id="8138334at2"/>
<feature type="transmembrane region" description="Helical" evidence="7">
    <location>
        <begin position="97"/>
        <end position="116"/>
    </location>
</feature>
<reference evidence="10 11" key="1">
    <citation type="submission" date="2018-09" db="EMBL/GenBank/DDBJ databases">
        <title>Draft genome sequence of Rhodopseudomonas palustris 2.1.18.</title>
        <authorList>
            <person name="Robertson S.L."/>
            <person name="Meyer T.E."/>
            <person name="Kyndt J.A."/>
        </authorList>
    </citation>
    <scope>NUCLEOTIDE SEQUENCE [LARGE SCALE GENOMIC DNA]</scope>
    <source>
        <strain evidence="10 11">2.1.18</strain>
    </source>
</reference>
<organism evidence="10 11">
    <name type="scientific">Rhodopseudomonas palustris</name>
    <dbReference type="NCBI Taxonomy" id="1076"/>
    <lineage>
        <taxon>Bacteria</taxon>
        <taxon>Pseudomonadati</taxon>
        <taxon>Pseudomonadota</taxon>
        <taxon>Alphaproteobacteria</taxon>
        <taxon>Hyphomicrobiales</taxon>
        <taxon>Nitrobacteraceae</taxon>
        <taxon>Rhodopseudomonas</taxon>
    </lineage>
</organism>